<dbReference type="InParanoid" id="A0A2K1KP39"/>
<reference evidence="7" key="3">
    <citation type="submission" date="2020-12" db="UniProtKB">
        <authorList>
            <consortium name="EnsemblPlants"/>
        </authorList>
    </citation>
    <scope>IDENTIFICATION</scope>
</reference>
<evidence type="ECO:0000256" key="1">
    <source>
        <dbReference type="ARBA" id="ARBA00004370"/>
    </source>
</evidence>
<dbReference type="EMBL" id="ABEU02000004">
    <property type="protein sequence ID" value="PNR55549.1"/>
    <property type="molecule type" value="Genomic_DNA"/>
</dbReference>
<dbReference type="GO" id="GO:0016020">
    <property type="term" value="C:membrane"/>
    <property type="evidence" value="ECO:0007669"/>
    <property type="project" value="UniProtKB-SubCell"/>
</dbReference>
<evidence type="ECO:0000313" key="6">
    <source>
        <dbReference type="EMBL" id="PNR55549.1"/>
    </source>
</evidence>
<evidence type="ECO:0000313" key="8">
    <source>
        <dbReference type="Proteomes" id="UP000006727"/>
    </source>
</evidence>
<dbReference type="Proteomes" id="UP000006727">
    <property type="component" value="Chromosome 4"/>
</dbReference>
<accession>A0A2K1KP39</accession>
<evidence type="ECO:0000256" key="3">
    <source>
        <dbReference type="ARBA" id="ARBA00022692"/>
    </source>
</evidence>
<dbReference type="EnsemblPlants" id="Pp3c4_19380V3.1">
    <property type="protein sequence ID" value="Pp3c4_19380V3.1"/>
    <property type="gene ID" value="Pp3c4_19380"/>
</dbReference>
<organism evidence="6">
    <name type="scientific">Physcomitrium patens</name>
    <name type="common">Spreading-leaved earth moss</name>
    <name type="synonym">Physcomitrella patens</name>
    <dbReference type="NCBI Taxonomy" id="3218"/>
    <lineage>
        <taxon>Eukaryota</taxon>
        <taxon>Viridiplantae</taxon>
        <taxon>Streptophyta</taxon>
        <taxon>Embryophyta</taxon>
        <taxon>Bryophyta</taxon>
        <taxon>Bryophytina</taxon>
        <taxon>Bryopsida</taxon>
        <taxon>Funariidae</taxon>
        <taxon>Funariales</taxon>
        <taxon>Funariaceae</taxon>
        <taxon>Physcomitrium</taxon>
    </lineage>
</organism>
<dbReference type="PANTHER" id="PTHR33966">
    <property type="entry name" value="PROTEIN ODR-4 HOMOLOG"/>
    <property type="match status" value="1"/>
</dbReference>
<dbReference type="InterPro" id="IPR029454">
    <property type="entry name" value="ODR-4-like"/>
</dbReference>
<comment type="subcellular location">
    <subcellularLocation>
        <location evidence="1">Membrane</location>
    </subcellularLocation>
</comment>
<reference evidence="6 8" key="2">
    <citation type="journal article" date="2018" name="Plant J.">
        <title>The Physcomitrella patens chromosome-scale assembly reveals moss genome structure and evolution.</title>
        <authorList>
            <person name="Lang D."/>
            <person name="Ullrich K.K."/>
            <person name="Murat F."/>
            <person name="Fuchs J."/>
            <person name="Jenkins J."/>
            <person name="Haas F.B."/>
            <person name="Piednoel M."/>
            <person name="Gundlach H."/>
            <person name="Van Bel M."/>
            <person name="Meyberg R."/>
            <person name="Vives C."/>
            <person name="Morata J."/>
            <person name="Symeonidi A."/>
            <person name="Hiss M."/>
            <person name="Muchero W."/>
            <person name="Kamisugi Y."/>
            <person name="Saleh O."/>
            <person name="Blanc G."/>
            <person name="Decker E.L."/>
            <person name="van Gessel N."/>
            <person name="Grimwood J."/>
            <person name="Hayes R.D."/>
            <person name="Graham S.W."/>
            <person name="Gunter L.E."/>
            <person name="McDaniel S.F."/>
            <person name="Hoernstein S.N.W."/>
            <person name="Larsson A."/>
            <person name="Li F.W."/>
            <person name="Perroud P.F."/>
            <person name="Phillips J."/>
            <person name="Ranjan P."/>
            <person name="Rokshar D.S."/>
            <person name="Rothfels C.J."/>
            <person name="Schneider L."/>
            <person name="Shu S."/>
            <person name="Stevenson D.W."/>
            <person name="Thummler F."/>
            <person name="Tillich M."/>
            <person name="Villarreal Aguilar J.C."/>
            <person name="Widiez T."/>
            <person name="Wong G.K."/>
            <person name="Wymore A."/>
            <person name="Zhang Y."/>
            <person name="Zimmer A.D."/>
            <person name="Quatrano R.S."/>
            <person name="Mayer K.F.X."/>
            <person name="Goodstein D."/>
            <person name="Casacuberta J.M."/>
            <person name="Vandepoele K."/>
            <person name="Reski R."/>
            <person name="Cuming A.C."/>
            <person name="Tuskan G.A."/>
            <person name="Maumus F."/>
            <person name="Salse J."/>
            <person name="Schmutz J."/>
            <person name="Rensing S.A."/>
        </authorList>
    </citation>
    <scope>NUCLEOTIDE SEQUENCE [LARGE SCALE GENOMIC DNA]</scope>
    <source>
        <strain evidence="7 8">cv. Gransden 2004</strain>
    </source>
</reference>
<evidence type="ECO:0000256" key="5">
    <source>
        <dbReference type="ARBA" id="ARBA00023136"/>
    </source>
</evidence>
<protein>
    <submittedName>
        <fullName evidence="6 7">Uncharacterized protein</fullName>
    </submittedName>
</protein>
<dbReference type="GO" id="GO:0008104">
    <property type="term" value="P:intracellular protein localization"/>
    <property type="evidence" value="ECO:0000318"/>
    <property type="project" value="GO_Central"/>
</dbReference>
<gene>
    <name evidence="6" type="ORF">PHYPA_006446</name>
</gene>
<evidence type="ECO:0000313" key="7">
    <source>
        <dbReference type="EnsemblPlants" id="Pp3c4_19380V3.1"/>
    </source>
</evidence>
<comment type="similarity">
    <text evidence="2">Belongs to the ODR-4 family.</text>
</comment>
<proteinExistence type="inferred from homology"/>
<reference evidence="6 8" key="1">
    <citation type="journal article" date="2008" name="Science">
        <title>The Physcomitrella genome reveals evolutionary insights into the conquest of land by plants.</title>
        <authorList>
            <person name="Rensing S."/>
            <person name="Lang D."/>
            <person name="Zimmer A."/>
            <person name="Terry A."/>
            <person name="Salamov A."/>
            <person name="Shapiro H."/>
            <person name="Nishiyama T."/>
            <person name="Perroud P.-F."/>
            <person name="Lindquist E."/>
            <person name="Kamisugi Y."/>
            <person name="Tanahashi T."/>
            <person name="Sakakibara K."/>
            <person name="Fujita T."/>
            <person name="Oishi K."/>
            <person name="Shin-I T."/>
            <person name="Kuroki Y."/>
            <person name="Toyoda A."/>
            <person name="Suzuki Y."/>
            <person name="Hashimoto A."/>
            <person name="Yamaguchi K."/>
            <person name="Sugano A."/>
            <person name="Kohara Y."/>
            <person name="Fujiyama A."/>
            <person name="Anterola A."/>
            <person name="Aoki S."/>
            <person name="Ashton N."/>
            <person name="Barbazuk W.B."/>
            <person name="Barker E."/>
            <person name="Bennetzen J."/>
            <person name="Bezanilla M."/>
            <person name="Blankenship R."/>
            <person name="Cho S.H."/>
            <person name="Dutcher S."/>
            <person name="Estelle M."/>
            <person name="Fawcett J.A."/>
            <person name="Gundlach H."/>
            <person name="Hanada K."/>
            <person name="Heyl A."/>
            <person name="Hicks K.A."/>
            <person name="Hugh J."/>
            <person name="Lohr M."/>
            <person name="Mayer K."/>
            <person name="Melkozernov A."/>
            <person name="Murata T."/>
            <person name="Nelson D."/>
            <person name="Pils B."/>
            <person name="Prigge M."/>
            <person name="Reiss B."/>
            <person name="Renner T."/>
            <person name="Rombauts S."/>
            <person name="Rushton P."/>
            <person name="Sanderfoot A."/>
            <person name="Schween G."/>
            <person name="Shiu S.-H."/>
            <person name="Stueber K."/>
            <person name="Theodoulou F.L."/>
            <person name="Tu H."/>
            <person name="Van de Peer Y."/>
            <person name="Verrier P.J."/>
            <person name="Waters E."/>
            <person name="Wood A."/>
            <person name="Yang L."/>
            <person name="Cove D."/>
            <person name="Cuming A."/>
            <person name="Hasebe M."/>
            <person name="Lucas S."/>
            <person name="Mishler D.B."/>
            <person name="Reski R."/>
            <person name="Grigoriev I."/>
            <person name="Quatrano R.S."/>
            <person name="Boore J.L."/>
        </authorList>
    </citation>
    <scope>NUCLEOTIDE SEQUENCE [LARGE SCALE GENOMIC DNA]</scope>
    <source>
        <strain evidence="7 8">cv. Gransden 2004</strain>
    </source>
</reference>
<evidence type="ECO:0000256" key="2">
    <source>
        <dbReference type="ARBA" id="ARBA00010131"/>
    </source>
</evidence>
<name>A0A2K1KP39_PHYPA</name>
<dbReference type="Pfam" id="PF14778">
    <property type="entry name" value="ODR4-like"/>
    <property type="match status" value="1"/>
</dbReference>
<keyword evidence="5" id="KW-0472">Membrane</keyword>
<dbReference type="PaxDb" id="3218-PP1S13_18V6.1"/>
<keyword evidence="3" id="KW-0812">Transmembrane</keyword>
<sequence length="180" mass="19704">MSMHYPSPACKCMRFFLSFVSCFSKSRDEAAKLTGAYRCKKENSGKRNANPKPALANPSVIIDAVWVAEHSRQVSTMLVGVMDVVGRIMFASEDASRNSTSMLCGLWEKLATIDVLSTIVCSVQYRLSLLVNINGGSARTVWDNLYANISVVSARFKSAVAVVSEAVTVSFMFHFLGVET</sequence>
<dbReference type="AlphaFoldDB" id="A0A2K1KP39"/>
<dbReference type="PANTHER" id="PTHR33966:SF1">
    <property type="entry name" value="PROTEIN ODR-4 HOMOLOG"/>
    <property type="match status" value="1"/>
</dbReference>
<evidence type="ECO:0000256" key="4">
    <source>
        <dbReference type="ARBA" id="ARBA00022989"/>
    </source>
</evidence>
<keyword evidence="4" id="KW-1133">Transmembrane helix</keyword>
<keyword evidence="8" id="KW-1185">Reference proteome</keyword>
<dbReference type="Gramene" id="Pp3c4_19380V3.1">
    <property type="protein sequence ID" value="Pp3c4_19380V3.1"/>
    <property type="gene ID" value="Pp3c4_19380"/>
</dbReference>